<evidence type="ECO:0000313" key="2">
    <source>
        <dbReference type="EMBL" id="ESK87506.1"/>
    </source>
</evidence>
<dbReference type="EMBL" id="AWSO01000774">
    <property type="protein sequence ID" value="ESK87506.1"/>
    <property type="molecule type" value="Genomic_DNA"/>
</dbReference>
<dbReference type="SMART" id="SM00225">
    <property type="entry name" value="BTB"/>
    <property type="match status" value="1"/>
</dbReference>
<dbReference type="AlphaFoldDB" id="V2X3Z2"/>
<dbReference type="Pfam" id="PF00651">
    <property type="entry name" value="BTB"/>
    <property type="match status" value="1"/>
</dbReference>
<evidence type="ECO:0000259" key="1">
    <source>
        <dbReference type="PROSITE" id="PS50097"/>
    </source>
</evidence>
<dbReference type="InterPro" id="IPR011333">
    <property type="entry name" value="SKP1/BTB/POZ_sf"/>
</dbReference>
<protein>
    <recommendedName>
        <fullName evidence="1">BTB domain-containing protein</fullName>
    </recommendedName>
</protein>
<dbReference type="Proteomes" id="UP000017559">
    <property type="component" value="Unassembled WGS sequence"/>
</dbReference>
<dbReference type="CDD" id="cd18186">
    <property type="entry name" value="BTB_POZ_ZBTB_KLHL-like"/>
    <property type="match status" value="1"/>
</dbReference>
<proteinExistence type="predicted"/>
<keyword evidence="3" id="KW-1185">Reference proteome</keyword>
<gene>
    <name evidence="2" type="ORF">Moror_2056</name>
</gene>
<feature type="domain" description="BTB" evidence="1">
    <location>
        <begin position="27"/>
        <end position="97"/>
    </location>
</feature>
<dbReference type="InterPro" id="IPR000210">
    <property type="entry name" value="BTB/POZ_dom"/>
</dbReference>
<comment type="caution">
    <text evidence="2">The sequence shown here is derived from an EMBL/GenBank/DDBJ whole genome shotgun (WGS) entry which is preliminary data.</text>
</comment>
<dbReference type="KEGG" id="mrr:Moror_2056"/>
<reference evidence="2 3" key="1">
    <citation type="journal article" date="2014" name="BMC Genomics">
        <title>Genome and secretome analysis of the hemibiotrophic fungal pathogen, Moniliophthora roreri, which causes frosty pod rot disease of cacao: mechanisms of the biotrophic and necrotrophic phases.</title>
        <authorList>
            <person name="Meinhardt L.W."/>
            <person name="Costa G.G.L."/>
            <person name="Thomazella D.P.T."/>
            <person name="Teixeira P.J.P.L."/>
            <person name="Carazzolle M.F."/>
            <person name="Schuster S.C."/>
            <person name="Carlson J.E."/>
            <person name="Guiltinan M.J."/>
            <person name="Mieczkowski P."/>
            <person name="Farmer A."/>
            <person name="Ramaraj T."/>
            <person name="Crozier J."/>
            <person name="Davis R.E."/>
            <person name="Shao J."/>
            <person name="Melnick R.L."/>
            <person name="Pereira G.A.G."/>
            <person name="Bailey B.A."/>
        </authorList>
    </citation>
    <scope>NUCLEOTIDE SEQUENCE [LARGE SCALE GENOMIC DNA]</scope>
    <source>
        <strain evidence="2 3">MCA 2997</strain>
    </source>
</reference>
<dbReference type="PROSITE" id="PS50097">
    <property type="entry name" value="BTB"/>
    <property type="match status" value="1"/>
</dbReference>
<dbReference type="SUPFAM" id="SSF54695">
    <property type="entry name" value="POZ domain"/>
    <property type="match status" value="1"/>
</dbReference>
<dbReference type="OrthoDB" id="6359816at2759"/>
<evidence type="ECO:0000313" key="3">
    <source>
        <dbReference type="Proteomes" id="UP000017559"/>
    </source>
</evidence>
<name>V2X3Z2_MONRO</name>
<sequence>MSNPLSTLIPPPRLPIAVSEPFNDPKADIILRTSDKADFRVHRPILSLTSSFFMDMFSLPQPQKAGESDSKSPSTSDQVLPVDENSLVLDRVLRYVYPSCEPPPWSDLADIVPVIQVMTKYQMEQSMQFRRVMESLLARPLELGETGMSPPPGITLGVLCVMYLFKDSLPQEWLEKAAKLVLRIPLKVLIESRPCPQLEYMSARAYLDLLDYHKKCSESIKSRSLPAWSDAPDLLYECTNGAMTNGGLATSTMMTSDTPRNSFDYLRGIYKEHPYACVEWSSMAVLVNAGYSGGCSVCQGNPCPSRLKAMYKLFKTEVEAAVDTV</sequence>
<accession>V2X3Z2</accession>
<organism evidence="2 3">
    <name type="scientific">Moniliophthora roreri (strain MCA 2997)</name>
    <name type="common">Cocoa frosty pod rot fungus</name>
    <name type="synonym">Crinipellis roreri</name>
    <dbReference type="NCBI Taxonomy" id="1381753"/>
    <lineage>
        <taxon>Eukaryota</taxon>
        <taxon>Fungi</taxon>
        <taxon>Dikarya</taxon>
        <taxon>Basidiomycota</taxon>
        <taxon>Agaricomycotina</taxon>
        <taxon>Agaricomycetes</taxon>
        <taxon>Agaricomycetidae</taxon>
        <taxon>Agaricales</taxon>
        <taxon>Marasmiineae</taxon>
        <taxon>Marasmiaceae</taxon>
        <taxon>Moniliophthora</taxon>
    </lineage>
</organism>
<dbReference type="HOGENOM" id="CLU_052397_0_1_1"/>
<dbReference type="STRING" id="1381753.V2X3Z2"/>
<dbReference type="Gene3D" id="3.30.710.10">
    <property type="entry name" value="Potassium Channel Kv1.1, Chain A"/>
    <property type="match status" value="1"/>
</dbReference>